<evidence type="ECO:0000256" key="12">
    <source>
        <dbReference type="ARBA" id="ARBA00023293"/>
    </source>
</evidence>
<dbReference type="Proteomes" id="UP000242188">
    <property type="component" value="Unassembled WGS sequence"/>
</dbReference>
<keyword evidence="7" id="KW-0342">GTP-binding</keyword>
<evidence type="ECO:0000256" key="11">
    <source>
        <dbReference type="ARBA" id="ARBA00023239"/>
    </source>
</evidence>
<feature type="region of interest" description="Disordered" evidence="16">
    <location>
        <begin position="966"/>
        <end position="990"/>
    </location>
</feature>
<dbReference type="GO" id="GO:0005525">
    <property type="term" value="F:GTP binding"/>
    <property type="evidence" value="ECO:0007669"/>
    <property type="project" value="UniProtKB-KW"/>
</dbReference>
<name>A0A210QPN5_MIZYE</name>
<evidence type="ECO:0000313" key="20">
    <source>
        <dbReference type="EMBL" id="OWF50658.1"/>
    </source>
</evidence>
<keyword evidence="5" id="KW-0547">Nucleotide-binding</keyword>
<keyword evidence="21" id="KW-1185">Reference proteome</keyword>
<dbReference type="InterPro" id="IPR001170">
    <property type="entry name" value="ANPR/GUC"/>
</dbReference>
<sequence length="1018" mass="114309">MSIPPLSALGGILTFFMFGLKWFRLVLISASDAVSKGYADAIVATLQSPHDNLGVYIAHHYSEVNWNMTEAEVDAMFQAIKDESRIIVMVVPETDLRRYMLRAAALSMTAGDYQFVFVKTTLPSESDFQRLATTSIWQKGDGHDAAAKQAFRNVLYVVFGNTHDDIGGWHQLAKEAAARVYPAGSSNMPDLYEPDKYSIYLHDAILLYAKVLNTTYVPTPTRPLSGAVIAKTTSSISFNGLSGLVLMSVHADRYPGVAIYDLIENDTFAEAAHLHYDLVNGKPESDSLVGIFRWGDGRTNQEYIPPDVPVCGFHGELCIEETASQVGLYVGLSVGMVGLLFVLLLIFRFWRREREINNMGWKIPFNALDFEAGKRNRSLTNFSNRLNKSTKSLGTDRQTEYTYGQTTLTDSFSEAIQKQEHSSVAIARFKRSVVAVKHIRKKKIATTDRTLLKEMKMLLDLKHNNVTTLRGVCTDPGHICVLWEYCAKGSLQEILDNDDIKLDTMFKLSLAIDICKGLEYIHRSELRFHGGLQSSTCVVDSRWTCKLTDFGPRYLMNGAELDPNESEEHRYRALFWTAPEFLKKALTKRMRVGSPAGDIYSFGVVAMEIVTREPPYQTMDLTAEEIIRNVLIPKDGLLCRPKFSALSDSFPAAKQIGGIQRLVERCWNEDSSFRPTAKTVLKVLNKINPYKKANVIENMITMMEKYSNQLEDLVDERTAQLEEEKRKTESLLYRMLPRKIAEQLRIGMPVQAEAFEMVTIYFSDIVGFTSIAAASTPLQIVGLLNALYTVFDDTIKHFDVYKVETIGDAYMIVSGLPEKNGNKHVTEMASVSIALLNVVRHFKIPHKPTAQLEIRIGLHSGPVVAGVVGLTMPRYCLFGDTVNTASRMESNGQALKIHISNVTNGLLKEDDRFKISERGEMDIKGKGKMTTYWLDGFESEEDFRTLTRKANSIDIDLQSASTLDIGHTNLSPEADQEPEYKTKPFKTPQLPSAFDIQKQNSALSDIFDPADDFDPEEY</sequence>
<keyword evidence="9 20" id="KW-0675">Receptor</keyword>
<feature type="domain" description="Protein kinase" evidence="18">
    <location>
        <begin position="401"/>
        <end position="691"/>
    </location>
</feature>
<dbReference type="EMBL" id="NEDP02002502">
    <property type="protein sequence ID" value="OWF50658.1"/>
    <property type="molecule type" value="Genomic_DNA"/>
</dbReference>
<dbReference type="FunFam" id="3.30.70.1230:FF:000004">
    <property type="entry name" value="Guanylate cyclase"/>
    <property type="match status" value="1"/>
</dbReference>
<comment type="catalytic activity">
    <reaction evidence="14">
        <text>GTP = 3',5'-cyclic GMP + diphosphate</text>
        <dbReference type="Rhea" id="RHEA:13665"/>
        <dbReference type="ChEBI" id="CHEBI:33019"/>
        <dbReference type="ChEBI" id="CHEBI:37565"/>
        <dbReference type="ChEBI" id="CHEBI:57746"/>
        <dbReference type="EC" id="4.6.1.2"/>
    </reaction>
</comment>
<dbReference type="Pfam" id="PF07714">
    <property type="entry name" value="PK_Tyr_Ser-Thr"/>
    <property type="match status" value="1"/>
</dbReference>
<dbReference type="PROSITE" id="PS50011">
    <property type="entry name" value="PROTEIN_KINASE_DOM"/>
    <property type="match status" value="1"/>
</dbReference>
<dbReference type="GO" id="GO:0004672">
    <property type="term" value="F:protein kinase activity"/>
    <property type="evidence" value="ECO:0007669"/>
    <property type="project" value="InterPro"/>
</dbReference>
<evidence type="ECO:0000256" key="4">
    <source>
        <dbReference type="ARBA" id="ARBA00022729"/>
    </source>
</evidence>
<keyword evidence="6 17" id="KW-1133">Transmembrane helix</keyword>
<dbReference type="GO" id="GO:0001653">
    <property type="term" value="F:peptide receptor activity"/>
    <property type="evidence" value="ECO:0007669"/>
    <property type="project" value="TreeGrafter"/>
</dbReference>
<keyword evidence="3 17" id="KW-0812">Transmembrane</keyword>
<evidence type="ECO:0000259" key="18">
    <source>
        <dbReference type="PROSITE" id="PS50011"/>
    </source>
</evidence>
<dbReference type="GO" id="GO:0007168">
    <property type="term" value="P:receptor guanylyl cyclase signaling pathway"/>
    <property type="evidence" value="ECO:0007669"/>
    <property type="project" value="TreeGrafter"/>
</dbReference>
<feature type="coiled-coil region" evidence="15">
    <location>
        <begin position="696"/>
        <end position="727"/>
    </location>
</feature>
<evidence type="ECO:0000256" key="5">
    <source>
        <dbReference type="ARBA" id="ARBA00022741"/>
    </source>
</evidence>
<feature type="transmembrane region" description="Helical" evidence="17">
    <location>
        <begin position="6"/>
        <end position="27"/>
    </location>
</feature>
<keyword evidence="15" id="KW-0175">Coiled coil</keyword>
<dbReference type="Pfam" id="PF00211">
    <property type="entry name" value="Guanylate_cyc"/>
    <property type="match status" value="1"/>
</dbReference>
<dbReference type="Pfam" id="PF01094">
    <property type="entry name" value="ANF_receptor"/>
    <property type="match status" value="1"/>
</dbReference>
<accession>A0A210QPN5</accession>
<dbReference type="PROSITE" id="PS50125">
    <property type="entry name" value="GUANYLATE_CYCLASE_2"/>
    <property type="match status" value="1"/>
</dbReference>
<dbReference type="AlphaFoldDB" id="A0A210QPN5"/>
<comment type="caution">
    <text evidence="20">The sequence shown here is derived from an EMBL/GenBank/DDBJ whole genome shotgun (WGS) entry which is preliminary data.</text>
</comment>
<dbReference type="Gene3D" id="1.10.510.10">
    <property type="entry name" value="Transferase(Phosphotransferase) domain 1"/>
    <property type="match status" value="1"/>
</dbReference>
<dbReference type="InterPro" id="IPR001245">
    <property type="entry name" value="Ser-Thr/Tyr_kinase_cat_dom"/>
</dbReference>
<dbReference type="PANTHER" id="PTHR11920">
    <property type="entry name" value="GUANYLYL CYCLASE"/>
    <property type="match status" value="1"/>
</dbReference>
<keyword evidence="10" id="KW-0325">Glycoprotein</keyword>
<dbReference type="InterPro" id="IPR000719">
    <property type="entry name" value="Prot_kinase_dom"/>
</dbReference>
<dbReference type="InterPro" id="IPR011645">
    <property type="entry name" value="HNOB_dom_associated"/>
</dbReference>
<dbReference type="PROSITE" id="PS00452">
    <property type="entry name" value="GUANYLATE_CYCLASE_1"/>
    <property type="match status" value="1"/>
</dbReference>
<feature type="transmembrane region" description="Helical" evidence="17">
    <location>
        <begin position="326"/>
        <end position="350"/>
    </location>
</feature>
<dbReference type="SMART" id="SM00220">
    <property type="entry name" value="S_TKc"/>
    <property type="match status" value="1"/>
</dbReference>
<evidence type="ECO:0000256" key="14">
    <source>
        <dbReference type="RuleBase" id="RU003431"/>
    </source>
</evidence>
<dbReference type="SUPFAM" id="SSF53822">
    <property type="entry name" value="Periplasmic binding protein-like I"/>
    <property type="match status" value="1"/>
</dbReference>
<evidence type="ECO:0000259" key="19">
    <source>
        <dbReference type="PROSITE" id="PS50125"/>
    </source>
</evidence>
<evidence type="ECO:0000256" key="2">
    <source>
        <dbReference type="ARBA" id="ARBA00012202"/>
    </source>
</evidence>
<evidence type="ECO:0000256" key="1">
    <source>
        <dbReference type="ARBA" id="ARBA00004479"/>
    </source>
</evidence>
<protein>
    <recommendedName>
        <fullName evidence="2 14">Guanylate cyclase</fullName>
        <ecNumber evidence="2 14">4.6.1.2</ecNumber>
    </recommendedName>
</protein>
<dbReference type="EC" id="4.6.1.2" evidence="2 14"/>
<dbReference type="SMART" id="SM00044">
    <property type="entry name" value="CYCc"/>
    <property type="match status" value="1"/>
</dbReference>
<dbReference type="GO" id="GO:0004016">
    <property type="term" value="F:adenylate cyclase activity"/>
    <property type="evidence" value="ECO:0007669"/>
    <property type="project" value="TreeGrafter"/>
</dbReference>
<dbReference type="Gene3D" id="3.30.70.1230">
    <property type="entry name" value="Nucleotide cyclase"/>
    <property type="match status" value="1"/>
</dbReference>
<dbReference type="InterPro" id="IPR011009">
    <property type="entry name" value="Kinase-like_dom_sf"/>
</dbReference>
<dbReference type="SUPFAM" id="SSF56112">
    <property type="entry name" value="Protein kinase-like (PK-like)"/>
    <property type="match status" value="1"/>
</dbReference>
<reference evidence="20 21" key="1">
    <citation type="journal article" date="2017" name="Nat. Ecol. Evol.">
        <title>Scallop genome provides insights into evolution of bilaterian karyotype and development.</title>
        <authorList>
            <person name="Wang S."/>
            <person name="Zhang J."/>
            <person name="Jiao W."/>
            <person name="Li J."/>
            <person name="Xun X."/>
            <person name="Sun Y."/>
            <person name="Guo X."/>
            <person name="Huan P."/>
            <person name="Dong B."/>
            <person name="Zhang L."/>
            <person name="Hu X."/>
            <person name="Sun X."/>
            <person name="Wang J."/>
            <person name="Zhao C."/>
            <person name="Wang Y."/>
            <person name="Wang D."/>
            <person name="Huang X."/>
            <person name="Wang R."/>
            <person name="Lv J."/>
            <person name="Li Y."/>
            <person name="Zhang Z."/>
            <person name="Liu B."/>
            <person name="Lu W."/>
            <person name="Hui Y."/>
            <person name="Liang J."/>
            <person name="Zhou Z."/>
            <person name="Hou R."/>
            <person name="Li X."/>
            <person name="Liu Y."/>
            <person name="Li H."/>
            <person name="Ning X."/>
            <person name="Lin Y."/>
            <person name="Zhao L."/>
            <person name="Xing Q."/>
            <person name="Dou J."/>
            <person name="Li Y."/>
            <person name="Mao J."/>
            <person name="Guo H."/>
            <person name="Dou H."/>
            <person name="Li T."/>
            <person name="Mu C."/>
            <person name="Jiang W."/>
            <person name="Fu Q."/>
            <person name="Fu X."/>
            <person name="Miao Y."/>
            <person name="Liu J."/>
            <person name="Yu Q."/>
            <person name="Li R."/>
            <person name="Liao H."/>
            <person name="Li X."/>
            <person name="Kong Y."/>
            <person name="Jiang Z."/>
            <person name="Chourrout D."/>
            <person name="Li R."/>
            <person name="Bao Z."/>
        </authorList>
    </citation>
    <scope>NUCLEOTIDE SEQUENCE [LARGE SCALE GENOMIC DNA]</scope>
    <source>
        <strain evidence="20 21">PY_sf001</strain>
    </source>
</reference>
<evidence type="ECO:0000256" key="6">
    <source>
        <dbReference type="ARBA" id="ARBA00022989"/>
    </source>
</evidence>
<evidence type="ECO:0000313" key="21">
    <source>
        <dbReference type="Proteomes" id="UP000242188"/>
    </source>
</evidence>
<proteinExistence type="inferred from homology"/>
<dbReference type="GO" id="GO:0005524">
    <property type="term" value="F:ATP binding"/>
    <property type="evidence" value="ECO:0007669"/>
    <property type="project" value="InterPro"/>
</dbReference>
<feature type="domain" description="Guanylate cyclase" evidence="19">
    <location>
        <begin position="759"/>
        <end position="889"/>
    </location>
</feature>
<dbReference type="Pfam" id="PF07701">
    <property type="entry name" value="HNOBA"/>
    <property type="match status" value="1"/>
</dbReference>
<dbReference type="PRINTS" id="PR00255">
    <property type="entry name" value="NATPEPTIDER"/>
</dbReference>
<organism evidence="20 21">
    <name type="scientific">Mizuhopecten yessoensis</name>
    <name type="common">Japanese scallop</name>
    <name type="synonym">Patinopecten yessoensis</name>
    <dbReference type="NCBI Taxonomy" id="6573"/>
    <lineage>
        <taxon>Eukaryota</taxon>
        <taxon>Metazoa</taxon>
        <taxon>Spiralia</taxon>
        <taxon>Lophotrochozoa</taxon>
        <taxon>Mollusca</taxon>
        <taxon>Bivalvia</taxon>
        <taxon>Autobranchia</taxon>
        <taxon>Pteriomorphia</taxon>
        <taxon>Pectinida</taxon>
        <taxon>Pectinoidea</taxon>
        <taxon>Pectinidae</taxon>
        <taxon>Mizuhopecten</taxon>
    </lineage>
</organism>
<evidence type="ECO:0000256" key="13">
    <source>
        <dbReference type="RuleBase" id="RU000405"/>
    </source>
</evidence>
<dbReference type="InterPro" id="IPR001054">
    <property type="entry name" value="A/G_cyclase"/>
</dbReference>
<evidence type="ECO:0000256" key="10">
    <source>
        <dbReference type="ARBA" id="ARBA00023180"/>
    </source>
</evidence>
<keyword evidence="12 14" id="KW-0141">cGMP biosynthesis</keyword>
<dbReference type="GO" id="GO:0004383">
    <property type="term" value="F:guanylate cyclase activity"/>
    <property type="evidence" value="ECO:0007669"/>
    <property type="project" value="UniProtKB-EC"/>
</dbReference>
<evidence type="ECO:0000256" key="7">
    <source>
        <dbReference type="ARBA" id="ARBA00023134"/>
    </source>
</evidence>
<keyword evidence="11 13" id="KW-0456">Lyase</keyword>
<dbReference type="CDD" id="cd06352">
    <property type="entry name" value="PBP1_NPR_GC-like"/>
    <property type="match status" value="1"/>
</dbReference>
<comment type="subcellular location">
    <subcellularLocation>
        <location evidence="1">Membrane</location>
        <topology evidence="1">Single-pass type I membrane protein</topology>
    </subcellularLocation>
</comment>
<dbReference type="InterPro" id="IPR050401">
    <property type="entry name" value="Cyclic_nucleotide_synthase"/>
</dbReference>
<dbReference type="OrthoDB" id="1890790at2759"/>
<keyword evidence="8 17" id="KW-0472">Membrane</keyword>
<dbReference type="Gene3D" id="3.40.50.2300">
    <property type="match status" value="1"/>
</dbReference>
<dbReference type="GO" id="GO:0005886">
    <property type="term" value="C:plasma membrane"/>
    <property type="evidence" value="ECO:0007669"/>
    <property type="project" value="TreeGrafter"/>
</dbReference>
<keyword evidence="4" id="KW-0732">Signal</keyword>
<evidence type="ECO:0000256" key="9">
    <source>
        <dbReference type="ARBA" id="ARBA00023170"/>
    </source>
</evidence>
<evidence type="ECO:0000256" key="3">
    <source>
        <dbReference type="ARBA" id="ARBA00022692"/>
    </source>
</evidence>
<dbReference type="InterPro" id="IPR028082">
    <property type="entry name" value="Peripla_BP_I"/>
</dbReference>
<dbReference type="InterPro" id="IPR029787">
    <property type="entry name" value="Nucleotide_cyclase"/>
</dbReference>
<dbReference type="PANTHER" id="PTHR11920:SF502">
    <property type="entry name" value="GUANYLATE CYCLASE"/>
    <property type="match status" value="1"/>
</dbReference>
<gene>
    <name evidence="20" type="ORF">KP79_PYT18229</name>
</gene>
<evidence type="ECO:0000256" key="8">
    <source>
        <dbReference type="ARBA" id="ARBA00023136"/>
    </source>
</evidence>
<dbReference type="SUPFAM" id="SSF55073">
    <property type="entry name" value="Nucleotide cyclase"/>
    <property type="match status" value="1"/>
</dbReference>
<evidence type="ECO:0000256" key="15">
    <source>
        <dbReference type="SAM" id="Coils"/>
    </source>
</evidence>
<comment type="similarity">
    <text evidence="13">Belongs to the adenylyl cyclase class-4/guanylyl cyclase family.</text>
</comment>
<evidence type="ECO:0000256" key="16">
    <source>
        <dbReference type="SAM" id="MobiDB-lite"/>
    </source>
</evidence>
<dbReference type="CDD" id="cd07302">
    <property type="entry name" value="CHD"/>
    <property type="match status" value="1"/>
</dbReference>
<dbReference type="InterPro" id="IPR018297">
    <property type="entry name" value="A/G_cyclase_CS"/>
</dbReference>
<dbReference type="GO" id="GO:0035556">
    <property type="term" value="P:intracellular signal transduction"/>
    <property type="evidence" value="ECO:0007669"/>
    <property type="project" value="InterPro"/>
</dbReference>
<evidence type="ECO:0000256" key="17">
    <source>
        <dbReference type="SAM" id="Phobius"/>
    </source>
</evidence>
<dbReference type="InterPro" id="IPR001828">
    <property type="entry name" value="ANF_lig-bd_rcpt"/>
</dbReference>